<evidence type="ECO:0000313" key="2">
    <source>
        <dbReference type="EMBL" id="KAG5189880.1"/>
    </source>
</evidence>
<reference evidence="2" key="1">
    <citation type="submission" date="2021-02" db="EMBL/GenBank/DDBJ databases">
        <title>First Annotated Genome of the Yellow-green Alga Tribonema minus.</title>
        <authorList>
            <person name="Mahan K.M."/>
        </authorList>
    </citation>
    <scope>NUCLEOTIDE SEQUENCE</scope>
    <source>
        <strain evidence="2">UTEX B ZZ1240</strain>
    </source>
</reference>
<dbReference type="AlphaFoldDB" id="A0A836CKF4"/>
<protein>
    <submittedName>
        <fullName evidence="2">Uncharacterized protein</fullName>
    </submittedName>
</protein>
<feature type="transmembrane region" description="Helical" evidence="1">
    <location>
        <begin position="80"/>
        <end position="101"/>
    </location>
</feature>
<evidence type="ECO:0000256" key="1">
    <source>
        <dbReference type="SAM" id="Phobius"/>
    </source>
</evidence>
<gene>
    <name evidence="2" type="ORF">JKP88DRAFT_176405</name>
</gene>
<dbReference type="EMBL" id="JAFCMP010000043">
    <property type="protein sequence ID" value="KAG5189880.1"/>
    <property type="molecule type" value="Genomic_DNA"/>
</dbReference>
<proteinExistence type="predicted"/>
<name>A0A836CKF4_9STRA</name>
<sequence>MIIKRPPNREAIRLYREILRGCKQFHWCNEKGEPWSRVLKESARNEFEQAREERVMVVGVAAPYGSIAPAAVAGSMTRVVFLHFGADIVLFAGVRFCLLRLQDPLLVAKMLVVGRQCLNDTLYKYDTTNAKISEKIETTRNRK</sequence>
<comment type="caution">
    <text evidence="2">The sequence shown here is derived from an EMBL/GenBank/DDBJ whole genome shotgun (WGS) entry which is preliminary data.</text>
</comment>
<keyword evidence="3" id="KW-1185">Reference proteome</keyword>
<dbReference type="Proteomes" id="UP000664859">
    <property type="component" value="Unassembled WGS sequence"/>
</dbReference>
<feature type="transmembrane region" description="Helical" evidence="1">
    <location>
        <begin position="55"/>
        <end position="74"/>
    </location>
</feature>
<organism evidence="2 3">
    <name type="scientific">Tribonema minus</name>
    <dbReference type="NCBI Taxonomy" id="303371"/>
    <lineage>
        <taxon>Eukaryota</taxon>
        <taxon>Sar</taxon>
        <taxon>Stramenopiles</taxon>
        <taxon>Ochrophyta</taxon>
        <taxon>PX clade</taxon>
        <taxon>Xanthophyceae</taxon>
        <taxon>Tribonematales</taxon>
        <taxon>Tribonemataceae</taxon>
        <taxon>Tribonema</taxon>
    </lineage>
</organism>
<dbReference type="PANTHER" id="PTHR47484">
    <property type="entry name" value="COMPLEX 1 PROTEIN CONTAINING PROTEIN, EXPRESSED"/>
    <property type="match status" value="1"/>
</dbReference>
<keyword evidence="1" id="KW-1133">Transmembrane helix</keyword>
<keyword evidence="1" id="KW-0812">Transmembrane</keyword>
<keyword evidence="1" id="KW-0472">Membrane</keyword>
<evidence type="ECO:0000313" key="3">
    <source>
        <dbReference type="Proteomes" id="UP000664859"/>
    </source>
</evidence>
<dbReference type="PANTHER" id="PTHR47484:SF1">
    <property type="entry name" value="COMPLEX 1 PROTEIN CONTAINING PROTEIN, EXPRESSED"/>
    <property type="match status" value="1"/>
</dbReference>
<dbReference type="OrthoDB" id="74240at2759"/>
<accession>A0A836CKF4</accession>